<dbReference type="GO" id="GO:0008757">
    <property type="term" value="F:S-adenosylmethionine-dependent methyltransferase activity"/>
    <property type="evidence" value="ECO:0007669"/>
    <property type="project" value="InterPro"/>
</dbReference>
<dbReference type="InterPro" id="IPR013216">
    <property type="entry name" value="Methyltransf_11"/>
</dbReference>
<proteinExistence type="predicted"/>
<dbReference type="InterPro" id="IPR052741">
    <property type="entry name" value="Mitochondrial_HTD2"/>
</dbReference>
<feature type="domain" description="Methyltransferase type 11" evidence="1">
    <location>
        <begin position="130"/>
        <end position="227"/>
    </location>
</feature>
<dbReference type="AlphaFoldDB" id="A0A4S4LJM5"/>
<dbReference type="Gene3D" id="3.40.50.150">
    <property type="entry name" value="Vaccinia Virus protein VP39"/>
    <property type="match status" value="1"/>
</dbReference>
<evidence type="ECO:0000313" key="2">
    <source>
        <dbReference type="EMBL" id="THH12025.1"/>
    </source>
</evidence>
<protein>
    <recommendedName>
        <fullName evidence="1">Methyltransferase type 11 domain-containing protein</fullName>
    </recommendedName>
</protein>
<organism evidence="2 3">
    <name type="scientific">Phellinidium pouzarii</name>
    <dbReference type="NCBI Taxonomy" id="167371"/>
    <lineage>
        <taxon>Eukaryota</taxon>
        <taxon>Fungi</taxon>
        <taxon>Dikarya</taxon>
        <taxon>Basidiomycota</taxon>
        <taxon>Agaricomycotina</taxon>
        <taxon>Agaricomycetes</taxon>
        <taxon>Hymenochaetales</taxon>
        <taxon>Hymenochaetaceae</taxon>
        <taxon>Phellinidium</taxon>
    </lineage>
</organism>
<keyword evidence="3" id="KW-1185">Reference proteome</keyword>
<dbReference type="Gene3D" id="3.10.129.10">
    <property type="entry name" value="Hotdog Thioesterase"/>
    <property type="match status" value="1"/>
</dbReference>
<reference evidence="2 3" key="1">
    <citation type="submission" date="2019-02" db="EMBL/GenBank/DDBJ databases">
        <title>Genome sequencing of the rare red list fungi Phellinidium pouzarii.</title>
        <authorList>
            <person name="Buettner E."/>
            <person name="Kellner H."/>
        </authorList>
    </citation>
    <scope>NUCLEOTIDE SEQUENCE [LARGE SCALE GENOMIC DNA]</scope>
    <source>
        <strain evidence="2 3">DSM 108285</strain>
    </source>
</reference>
<evidence type="ECO:0000313" key="3">
    <source>
        <dbReference type="Proteomes" id="UP000308199"/>
    </source>
</evidence>
<dbReference type="PANTHER" id="PTHR28152:SF1">
    <property type="entry name" value="HYDROXYACYL-THIOESTER DEHYDRATASE TYPE 2, MITOCHONDRIAL"/>
    <property type="match status" value="1"/>
</dbReference>
<evidence type="ECO:0000259" key="1">
    <source>
        <dbReference type="Pfam" id="PF08241"/>
    </source>
</evidence>
<dbReference type="CDD" id="cd02440">
    <property type="entry name" value="AdoMet_MTases"/>
    <property type="match status" value="1"/>
</dbReference>
<name>A0A4S4LJM5_9AGAM</name>
<dbReference type="Proteomes" id="UP000308199">
    <property type="component" value="Unassembled WGS sequence"/>
</dbReference>
<gene>
    <name evidence="2" type="ORF">EW145_g260</name>
</gene>
<dbReference type="OrthoDB" id="66144at2759"/>
<dbReference type="EMBL" id="SGPK01000005">
    <property type="protein sequence ID" value="THH12025.1"/>
    <property type="molecule type" value="Genomic_DNA"/>
</dbReference>
<dbReference type="GO" id="GO:0005739">
    <property type="term" value="C:mitochondrion"/>
    <property type="evidence" value="ECO:0007669"/>
    <property type="project" value="TreeGrafter"/>
</dbReference>
<dbReference type="SUPFAM" id="SSF53335">
    <property type="entry name" value="S-adenosyl-L-methionine-dependent methyltransferases"/>
    <property type="match status" value="1"/>
</dbReference>
<dbReference type="PANTHER" id="PTHR28152">
    <property type="entry name" value="HYDROXYACYL-THIOESTER DEHYDRATASE TYPE 2, MITOCHONDRIAL"/>
    <property type="match status" value="1"/>
</dbReference>
<dbReference type="InterPro" id="IPR029069">
    <property type="entry name" value="HotDog_dom_sf"/>
</dbReference>
<dbReference type="InterPro" id="IPR029063">
    <property type="entry name" value="SAM-dependent_MTases_sf"/>
</dbReference>
<dbReference type="GO" id="GO:0019171">
    <property type="term" value="F:(3R)-hydroxyacyl-[acyl-carrier-protein] dehydratase activity"/>
    <property type="evidence" value="ECO:0007669"/>
    <property type="project" value="TreeGrafter"/>
</dbReference>
<dbReference type="SUPFAM" id="SSF54637">
    <property type="entry name" value="Thioesterase/thiol ester dehydrase-isomerase"/>
    <property type="match status" value="1"/>
</dbReference>
<dbReference type="Pfam" id="PF08241">
    <property type="entry name" value="Methyltransf_11"/>
    <property type="match status" value="1"/>
</dbReference>
<comment type="caution">
    <text evidence="2">The sequence shown here is derived from an EMBL/GenBank/DDBJ whole genome shotgun (WGS) entry which is preliminary data.</text>
</comment>
<accession>A0A4S4LJM5</accession>
<sequence>MSTTVADRRHCWKQSVRYSDGRLHASTERRIDMRMPIASLVLVRLGRPAPNDMSLFIVSLLRRRCWRLDFPANSAKYSVMSASQVHQLAKTGFGTGTNELYDRARPTYQSDVLSHIRKAAGAKQPVNIIEIGAGTGIFTRALLAHPEWQTSVGELKAIEPSEGMRDVFSRTVADPRVSVSEGTFDGTGVSDGWADLLVTAQAFHWCPDHKAALQEFARVLKPNGVVVLVWNLEDRERAGWVAQLRDVYEEFEQGSPQFRLGLWRKVFDEPSYADIFQPGEEAVFSFDITGTTESVVDRVCSKSYIAVLSEENKRVVKQKVKDVVERGDNKVWIDQAQGVFKYPYNTLSIHQLVLSRSSMTLSSVQYFFDKIMNLAFKLQSVRVLNQEAALDSWIERTRVSQRQYHDEISLSKIADLFCTLPTRDHTHSDAGALSAPLRPVHSLAFFHARSPEAQLGVDQTDTHFCPPAPVHAPEAAARVRISKIEKKGFEKSTPMVFVHQNIDYEQALEDGPLINEERIHVYLPRQARADKRGVHSGVYYLPHTYNMAWNSYQHLVKGLPRPEYTFSWTPTPTTLFRFSALTWNAHLIHLDPAYARNEEGYPERLVHGPLTALMLVEALFHSGYNGRIDNFVYRAHNPVLVGRQQYVRGARSASGDNATVWAEDDDGVVGMSGTVDLLD</sequence>